<gene>
    <name evidence="1" type="ORF">GCM10007377_02910</name>
</gene>
<keyword evidence="1" id="KW-0378">Hydrolase</keyword>
<evidence type="ECO:0000313" key="1">
    <source>
        <dbReference type="EMBL" id="GGI12828.1"/>
    </source>
</evidence>
<dbReference type="GO" id="GO:0008233">
    <property type="term" value="F:peptidase activity"/>
    <property type="evidence" value="ECO:0007669"/>
    <property type="project" value="UniProtKB-KW"/>
</dbReference>
<protein>
    <submittedName>
        <fullName evidence="1">CAAX amino protease</fullName>
    </submittedName>
</protein>
<reference evidence="1" key="2">
    <citation type="submission" date="2020-09" db="EMBL/GenBank/DDBJ databases">
        <authorList>
            <person name="Sun Q."/>
            <person name="Sedlacek I."/>
        </authorList>
    </citation>
    <scope>NUCLEOTIDE SEQUENCE</scope>
    <source>
        <strain evidence="1">CCM 8606</strain>
    </source>
</reference>
<dbReference type="GO" id="GO:0006508">
    <property type="term" value="P:proteolysis"/>
    <property type="evidence" value="ECO:0007669"/>
    <property type="project" value="UniProtKB-KW"/>
</dbReference>
<keyword evidence="2" id="KW-1185">Reference proteome</keyword>
<dbReference type="Pfam" id="PF07751">
    <property type="entry name" value="Abi_2"/>
    <property type="match status" value="1"/>
</dbReference>
<reference evidence="1" key="1">
    <citation type="journal article" date="2014" name="Int. J. Syst. Evol. Microbiol.">
        <title>Complete genome sequence of Corynebacterium casei LMG S-19264T (=DSM 44701T), isolated from a smear-ripened cheese.</title>
        <authorList>
            <consortium name="US DOE Joint Genome Institute (JGI-PGF)"/>
            <person name="Walter F."/>
            <person name="Albersmeier A."/>
            <person name="Kalinowski J."/>
            <person name="Ruckert C."/>
        </authorList>
    </citation>
    <scope>NUCLEOTIDE SEQUENCE</scope>
    <source>
        <strain evidence="1">CCM 8606</strain>
    </source>
</reference>
<keyword evidence="1" id="KW-0645">Protease</keyword>
<dbReference type="RefSeq" id="WP_188354471.1">
    <property type="nucleotide sequence ID" value="NZ_BMDH01000001.1"/>
</dbReference>
<organism evidence="1 2">
    <name type="scientific">Galliscardovia ingluviei</name>
    <dbReference type="NCBI Taxonomy" id="1769422"/>
    <lineage>
        <taxon>Bacteria</taxon>
        <taxon>Bacillati</taxon>
        <taxon>Actinomycetota</taxon>
        <taxon>Actinomycetes</taxon>
        <taxon>Bifidobacteriales</taxon>
        <taxon>Bifidobacteriaceae</taxon>
        <taxon>Galliscardovia</taxon>
    </lineage>
</organism>
<proteinExistence type="predicted"/>
<dbReference type="AlphaFoldDB" id="A0A8J3AM13"/>
<dbReference type="EMBL" id="BMDH01000001">
    <property type="protein sequence ID" value="GGI12828.1"/>
    <property type="molecule type" value="Genomic_DNA"/>
</dbReference>
<evidence type="ECO:0000313" key="2">
    <source>
        <dbReference type="Proteomes" id="UP000619536"/>
    </source>
</evidence>
<accession>A0A8J3AM13</accession>
<dbReference type="Proteomes" id="UP000619536">
    <property type="component" value="Unassembled WGS sequence"/>
</dbReference>
<dbReference type="InterPro" id="IPR011664">
    <property type="entry name" value="Abi_system_AbiD/AbiF-like"/>
</dbReference>
<name>A0A8J3AM13_9BIFI</name>
<sequence length="348" mass="40957">MSKKTNKRPALTAKEQCDHMAAHNIKFEKCSRQDAVKFLTENTYYFKLKAFDNNFYKNADNNYYNVDFANLQDIAALDFHLRSLILGLTGDIEHSLRIRFNNLISAYDDIDPYEVLHTYHQDQNAFYAKKNQSYKPKNEFCQSVYTQGMLDKYISAQPIWLFWETCTLNSLIQCYHSFLYHNNIDDIIYPLLFGMRLLRNAASHHNCLLVPSNTNAKKSIRLSQMLDWLIEDVPADDRTLVKIHVLSDILLHDFACVLLTHINLVRSRKIRDGRLHAMQSFINRLDKHKDWYQDETAHYKKIFVLRLHVMKILLMSVVRFYEKTDQGEISDSMTSLTALPIRRNKSRS</sequence>
<comment type="caution">
    <text evidence="1">The sequence shown here is derived from an EMBL/GenBank/DDBJ whole genome shotgun (WGS) entry which is preliminary data.</text>
</comment>